<protein>
    <submittedName>
        <fullName evidence="1">Uncharacterized protein</fullName>
    </submittedName>
</protein>
<comment type="caution">
    <text evidence="1">The sequence shown here is derived from an EMBL/GenBank/DDBJ whole genome shotgun (WGS) entry which is preliminary data.</text>
</comment>
<organism evidence="1 2">
    <name type="scientific">Sphaerodactylus townsendi</name>
    <dbReference type="NCBI Taxonomy" id="933632"/>
    <lineage>
        <taxon>Eukaryota</taxon>
        <taxon>Metazoa</taxon>
        <taxon>Chordata</taxon>
        <taxon>Craniata</taxon>
        <taxon>Vertebrata</taxon>
        <taxon>Euteleostomi</taxon>
        <taxon>Lepidosauria</taxon>
        <taxon>Squamata</taxon>
        <taxon>Bifurcata</taxon>
        <taxon>Gekkota</taxon>
        <taxon>Sphaerodactylidae</taxon>
        <taxon>Sphaerodactylus</taxon>
    </lineage>
</organism>
<gene>
    <name evidence="1" type="ORF">K3G42_025919</name>
</gene>
<keyword evidence="2" id="KW-1185">Reference proteome</keyword>
<name>A0ACB8GD08_9SAUR</name>
<evidence type="ECO:0000313" key="2">
    <source>
        <dbReference type="Proteomes" id="UP000827872"/>
    </source>
</evidence>
<sequence length="179" mass="20175">MNECVIPPFASAVIQLLEKLANTSLDEKKVLLLGVEGPLEVSLQCLLQRKGVMTMSCPWKMKQLQATLHDADVVIVGSTKPKEIPVTWMSEMTAVNCSRDFLDGWYSYDEQPLKDSDQIPGEVVDQLAMAIFLQNLVKISERWIHAQQCKKWNLRCLKLQPCSPVPSFSAYHIINEGTL</sequence>
<proteinExistence type="predicted"/>
<accession>A0ACB8GD08</accession>
<dbReference type="EMBL" id="CM037614">
    <property type="protein sequence ID" value="KAH8017069.1"/>
    <property type="molecule type" value="Genomic_DNA"/>
</dbReference>
<dbReference type="Proteomes" id="UP000827872">
    <property type="component" value="Linkage Group LG01"/>
</dbReference>
<evidence type="ECO:0000313" key="1">
    <source>
        <dbReference type="EMBL" id="KAH8017069.1"/>
    </source>
</evidence>
<reference evidence="1" key="1">
    <citation type="submission" date="2021-08" db="EMBL/GenBank/DDBJ databases">
        <title>The first chromosome-level gecko genome reveals the dynamic sex chromosomes of Neotropical dwarf geckos (Sphaerodactylidae: Sphaerodactylus).</title>
        <authorList>
            <person name="Pinto B.J."/>
            <person name="Keating S.E."/>
            <person name="Gamble T."/>
        </authorList>
    </citation>
    <scope>NUCLEOTIDE SEQUENCE</scope>
    <source>
        <strain evidence="1">TG3544</strain>
    </source>
</reference>